<comment type="caution">
    <text evidence="13">The sequence shown here is derived from an EMBL/GenBank/DDBJ whole genome shotgun (WGS) entry which is preliminary data.</text>
</comment>
<sequence>MSLEVKEKPTKKPPKPIPKPLTEYPPGVVISPRTGLPKRRKATRACIHCQRTHLTCDNNRPCERCVARGLADTCRDGVRKKAKYLADVPDAVALSSESLQYDPRYTKKMKITKVKKQAKEAGLTANADEHLHTHVHHDHHHRLSHESMDEEAPKVKQDEAFLQSSALSETSPYSFFTKTNNLHLNNTHEPQNIEAHLAESQSNPSKPNPPSENGSTHAVAASEGAFYEDSDGRPLSDTLRFQPSRHNFQSAAVDMEYSIISSILGSAKGQSLDMTSSVSPSLASTSGDSPLPKMDLLTTATNNNNYRRLHPNKLNQFPLSTDGSDQTHLSQVLEVLEQLNQQQQQQKQQQNQNEWYSSDGPSTPKRPLSLIISNATSDSSILDNVSSSTRHNSSVSSSVGSSAYYGREPADIYANVRQPFSYTPAYHQLTIYIRTRFKREQQLRIARSMASYRPSFIACTNTLKEDDLIFMEQCFQRTLLEYEKFISYSGTPTVVWRRTGQVAAVGKEFCMLTGWSRERLLSEHTFIVELMDDSSALEYFEMFSKMAFGDSRGANMTECTLLSPQGQHIKTTSIWTLKRDVFGIPMMIVGNFLPILPN</sequence>
<dbReference type="InterPro" id="IPR000014">
    <property type="entry name" value="PAS"/>
</dbReference>
<evidence type="ECO:0000256" key="11">
    <source>
        <dbReference type="SAM" id="MobiDB-lite"/>
    </source>
</evidence>
<dbReference type="PROSITE" id="PS50048">
    <property type="entry name" value="ZN2_CY6_FUNGAL_2"/>
    <property type="match status" value="1"/>
</dbReference>
<feature type="compositionally biased region" description="Polar residues" evidence="11">
    <location>
        <begin position="313"/>
        <end position="324"/>
    </location>
</feature>
<keyword evidence="3" id="KW-0312">Gluconeogenesis</keyword>
<feature type="domain" description="Zn(2)-C6 fungal-type" evidence="12">
    <location>
        <begin position="45"/>
        <end position="76"/>
    </location>
</feature>
<evidence type="ECO:0000256" key="7">
    <source>
        <dbReference type="ARBA" id="ARBA00023125"/>
    </source>
</evidence>
<accession>A0A0J9XGC6</accession>
<dbReference type="Gene3D" id="4.10.240.10">
    <property type="entry name" value="Zn(2)-C6 fungal-type DNA-binding domain"/>
    <property type="match status" value="1"/>
</dbReference>
<dbReference type="SMART" id="SM00066">
    <property type="entry name" value="GAL4"/>
    <property type="match status" value="1"/>
</dbReference>
<feature type="region of interest" description="Disordered" evidence="11">
    <location>
        <begin position="1"/>
        <end position="25"/>
    </location>
</feature>
<evidence type="ECO:0000259" key="12">
    <source>
        <dbReference type="PROSITE" id="PS50048"/>
    </source>
</evidence>
<feature type="region of interest" description="Disordered" evidence="11">
    <location>
        <begin position="340"/>
        <end position="368"/>
    </location>
</feature>
<dbReference type="InterPro" id="IPR036864">
    <property type="entry name" value="Zn2-C6_fun-type_DNA-bd_sf"/>
</dbReference>
<proteinExistence type="inferred from homology"/>
<keyword evidence="6" id="KW-0805">Transcription regulation</keyword>
<dbReference type="PANTHER" id="PTHR47659:SF1">
    <property type="entry name" value="TRANSCRIPTION ACTIVATOR OF GLUCONEOGENESIS ERT1"/>
    <property type="match status" value="1"/>
</dbReference>
<dbReference type="GO" id="GO:0000981">
    <property type="term" value="F:DNA-binding transcription factor activity, RNA polymerase II-specific"/>
    <property type="evidence" value="ECO:0007669"/>
    <property type="project" value="InterPro"/>
</dbReference>
<evidence type="ECO:0000256" key="8">
    <source>
        <dbReference type="ARBA" id="ARBA00023159"/>
    </source>
</evidence>
<evidence type="ECO:0000313" key="14">
    <source>
        <dbReference type="Proteomes" id="UP000242525"/>
    </source>
</evidence>
<feature type="compositionally biased region" description="Basic and acidic residues" evidence="11">
    <location>
        <begin position="144"/>
        <end position="156"/>
    </location>
</feature>
<dbReference type="AlphaFoldDB" id="A0A0J9XGC6"/>
<gene>
    <name evidence="13" type="ORF">BN980_GECA15s01396g</name>
</gene>
<feature type="compositionally biased region" description="Low complexity" evidence="11">
    <location>
        <begin position="276"/>
        <end position="286"/>
    </location>
</feature>
<evidence type="ECO:0000313" key="13">
    <source>
        <dbReference type="EMBL" id="CDO56452.1"/>
    </source>
</evidence>
<protein>
    <submittedName>
        <fullName evidence="13">Similar to Saccharomyces cerevisiae YBR239C ERT1 Transcriptional regulator of nonfermentable carbon utilization</fullName>
    </submittedName>
</protein>
<dbReference type="CDD" id="cd00067">
    <property type="entry name" value="GAL4"/>
    <property type="match status" value="1"/>
</dbReference>
<keyword evidence="14" id="KW-1185">Reference proteome</keyword>
<dbReference type="InterPro" id="IPR056751">
    <property type="entry name" value="PAS_13"/>
</dbReference>
<dbReference type="InterPro" id="IPR001138">
    <property type="entry name" value="Zn2Cys6_DnaBD"/>
</dbReference>
<keyword evidence="5" id="KW-0862">Zinc</keyword>
<keyword evidence="8" id="KW-0010">Activator</keyword>
<keyword evidence="4" id="KW-0479">Metal-binding</keyword>
<feature type="compositionally biased region" description="Low complexity" evidence="11">
    <location>
        <begin position="340"/>
        <end position="354"/>
    </location>
</feature>
<dbReference type="EMBL" id="CCBN010000015">
    <property type="protein sequence ID" value="CDO56452.1"/>
    <property type="molecule type" value="Genomic_DNA"/>
</dbReference>
<evidence type="ECO:0000256" key="2">
    <source>
        <dbReference type="ARBA" id="ARBA00010855"/>
    </source>
</evidence>
<evidence type="ECO:0000256" key="9">
    <source>
        <dbReference type="ARBA" id="ARBA00023163"/>
    </source>
</evidence>
<evidence type="ECO:0000256" key="6">
    <source>
        <dbReference type="ARBA" id="ARBA00023015"/>
    </source>
</evidence>
<dbReference type="Proteomes" id="UP000242525">
    <property type="component" value="Unassembled WGS sequence"/>
</dbReference>
<feature type="region of interest" description="Disordered" evidence="11">
    <location>
        <begin position="136"/>
        <end position="156"/>
    </location>
</feature>
<feature type="compositionally biased region" description="Basic and acidic residues" evidence="11">
    <location>
        <begin position="1"/>
        <end position="10"/>
    </location>
</feature>
<feature type="region of interest" description="Disordered" evidence="11">
    <location>
        <begin position="198"/>
        <end position="217"/>
    </location>
</feature>
<dbReference type="GO" id="GO:0005634">
    <property type="term" value="C:nucleus"/>
    <property type="evidence" value="ECO:0007669"/>
    <property type="project" value="UniProtKB-SubCell"/>
</dbReference>
<evidence type="ECO:0000256" key="4">
    <source>
        <dbReference type="ARBA" id="ARBA00022723"/>
    </source>
</evidence>
<dbReference type="SUPFAM" id="SSF57701">
    <property type="entry name" value="Zn2/Cys6 DNA-binding domain"/>
    <property type="match status" value="1"/>
</dbReference>
<dbReference type="Pfam" id="PF24990">
    <property type="entry name" value="PAS_13"/>
    <property type="match status" value="2"/>
</dbReference>
<feature type="region of interest" description="Disordered" evidence="11">
    <location>
        <begin position="271"/>
        <end position="324"/>
    </location>
</feature>
<keyword evidence="9" id="KW-0804">Transcription</keyword>
<reference evidence="13" key="1">
    <citation type="submission" date="2014-03" db="EMBL/GenBank/DDBJ databases">
        <authorList>
            <person name="Casaregola S."/>
        </authorList>
    </citation>
    <scope>NUCLEOTIDE SEQUENCE [LARGE SCALE GENOMIC DNA]</scope>
    <source>
        <strain evidence="13">CLIB 918</strain>
    </source>
</reference>
<comment type="similarity">
    <text evidence="2">Belongs to the ERT1/acuK family.</text>
</comment>
<dbReference type="GO" id="GO:0006094">
    <property type="term" value="P:gluconeogenesis"/>
    <property type="evidence" value="ECO:0007669"/>
    <property type="project" value="UniProtKB-KW"/>
</dbReference>
<dbReference type="STRING" id="1173061.A0A0J9XGC6"/>
<dbReference type="InterPro" id="IPR050335">
    <property type="entry name" value="ERT1_acuK_gluconeogen_tf"/>
</dbReference>
<dbReference type="GO" id="GO:0000977">
    <property type="term" value="F:RNA polymerase II transcription regulatory region sequence-specific DNA binding"/>
    <property type="evidence" value="ECO:0007669"/>
    <property type="project" value="TreeGrafter"/>
</dbReference>
<name>A0A0J9XGC6_GEOCN</name>
<dbReference type="CDD" id="cd00130">
    <property type="entry name" value="PAS"/>
    <property type="match status" value="1"/>
</dbReference>
<keyword evidence="10" id="KW-0539">Nucleus</keyword>
<dbReference type="GO" id="GO:0009267">
    <property type="term" value="P:cellular response to starvation"/>
    <property type="evidence" value="ECO:0007669"/>
    <property type="project" value="TreeGrafter"/>
</dbReference>
<evidence type="ECO:0000256" key="5">
    <source>
        <dbReference type="ARBA" id="ARBA00022833"/>
    </source>
</evidence>
<dbReference type="OrthoDB" id="2538135at2759"/>
<feature type="compositionally biased region" description="Low complexity" evidence="11">
    <location>
        <begin position="200"/>
        <end position="215"/>
    </location>
</feature>
<dbReference type="PANTHER" id="PTHR47659">
    <property type="entry name" value="ZN(II)2CYS6 TRANSCRIPTION FACTOR (EUROFUNG)-RELATED"/>
    <property type="match status" value="1"/>
</dbReference>
<evidence type="ECO:0000256" key="1">
    <source>
        <dbReference type="ARBA" id="ARBA00004123"/>
    </source>
</evidence>
<organism evidence="13 14">
    <name type="scientific">Geotrichum candidum</name>
    <name type="common">Oospora lactis</name>
    <name type="synonym">Dipodascus geotrichum</name>
    <dbReference type="NCBI Taxonomy" id="1173061"/>
    <lineage>
        <taxon>Eukaryota</taxon>
        <taxon>Fungi</taxon>
        <taxon>Dikarya</taxon>
        <taxon>Ascomycota</taxon>
        <taxon>Saccharomycotina</taxon>
        <taxon>Dipodascomycetes</taxon>
        <taxon>Dipodascales</taxon>
        <taxon>Dipodascaceae</taxon>
        <taxon>Geotrichum</taxon>
    </lineage>
</organism>
<evidence type="ECO:0000256" key="3">
    <source>
        <dbReference type="ARBA" id="ARBA00022432"/>
    </source>
</evidence>
<keyword evidence="7" id="KW-0238">DNA-binding</keyword>
<comment type="subcellular location">
    <subcellularLocation>
        <location evidence="1">Nucleus</location>
    </subcellularLocation>
</comment>
<evidence type="ECO:0000256" key="10">
    <source>
        <dbReference type="ARBA" id="ARBA00023242"/>
    </source>
</evidence>
<dbReference type="GO" id="GO:0008270">
    <property type="term" value="F:zinc ion binding"/>
    <property type="evidence" value="ECO:0007669"/>
    <property type="project" value="InterPro"/>
</dbReference>